<dbReference type="Proteomes" id="UP000683925">
    <property type="component" value="Unassembled WGS sequence"/>
</dbReference>
<proteinExistence type="predicted"/>
<accession>A0A8S1W434</accession>
<evidence type="ECO:0000313" key="1">
    <source>
        <dbReference type="EMBL" id="CAD8183062.1"/>
    </source>
</evidence>
<gene>
    <name evidence="1" type="ORF">POCTA_138.1.T0800130</name>
</gene>
<dbReference type="EMBL" id="CAJJDP010000079">
    <property type="protein sequence ID" value="CAD8183062.1"/>
    <property type="molecule type" value="Genomic_DNA"/>
</dbReference>
<evidence type="ECO:0000313" key="2">
    <source>
        <dbReference type="Proteomes" id="UP000683925"/>
    </source>
</evidence>
<name>A0A8S1W434_PAROT</name>
<dbReference type="AlphaFoldDB" id="A0A8S1W434"/>
<organism evidence="1 2">
    <name type="scientific">Paramecium octaurelia</name>
    <dbReference type="NCBI Taxonomy" id="43137"/>
    <lineage>
        <taxon>Eukaryota</taxon>
        <taxon>Sar</taxon>
        <taxon>Alveolata</taxon>
        <taxon>Ciliophora</taxon>
        <taxon>Intramacronucleata</taxon>
        <taxon>Oligohymenophorea</taxon>
        <taxon>Peniculida</taxon>
        <taxon>Parameciidae</taxon>
        <taxon>Paramecium</taxon>
    </lineage>
</organism>
<dbReference type="OrthoDB" id="4062651at2759"/>
<protein>
    <submittedName>
        <fullName evidence="1">Uncharacterized protein</fullName>
    </submittedName>
</protein>
<reference evidence="1" key="1">
    <citation type="submission" date="2021-01" db="EMBL/GenBank/DDBJ databases">
        <authorList>
            <consortium name="Genoscope - CEA"/>
            <person name="William W."/>
        </authorList>
    </citation>
    <scope>NUCLEOTIDE SEQUENCE</scope>
</reference>
<keyword evidence="2" id="KW-1185">Reference proteome</keyword>
<sequence length="100" mass="12191">MLFRKQYYGCEIESWPQGCILAEMALRSPLFSDKTQIKYLFDLFQFLRYWNSISGYVKIKFPLWIDIQSKQKLIEQMKQQTQFKIYRRKITHSQQNIKLG</sequence>
<comment type="caution">
    <text evidence="1">The sequence shown here is derived from an EMBL/GenBank/DDBJ whole genome shotgun (WGS) entry which is preliminary data.</text>
</comment>